<evidence type="ECO:0000313" key="12">
    <source>
        <dbReference type="Proteomes" id="UP001177023"/>
    </source>
</evidence>
<evidence type="ECO:0000256" key="3">
    <source>
        <dbReference type="ARBA" id="ARBA00022692"/>
    </source>
</evidence>
<proteinExistence type="predicted"/>
<keyword evidence="9" id="KW-0732">Signal</keyword>
<evidence type="ECO:0000256" key="4">
    <source>
        <dbReference type="ARBA" id="ARBA00022982"/>
    </source>
</evidence>
<evidence type="ECO:0000256" key="6">
    <source>
        <dbReference type="ARBA" id="ARBA00023136"/>
    </source>
</evidence>
<feature type="transmembrane region" description="Helical" evidence="8">
    <location>
        <begin position="77"/>
        <end position="97"/>
    </location>
</feature>
<keyword evidence="12" id="KW-1185">Reference proteome</keyword>
<reference evidence="11" key="1">
    <citation type="submission" date="2023-06" db="EMBL/GenBank/DDBJ databases">
        <authorList>
            <person name="Delattre M."/>
        </authorList>
    </citation>
    <scope>NUCLEOTIDE SEQUENCE</scope>
    <source>
        <strain evidence="11">AF72</strain>
    </source>
</reference>
<dbReference type="SMART" id="SM00665">
    <property type="entry name" value="B561"/>
    <property type="match status" value="1"/>
</dbReference>
<evidence type="ECO:0000256" key="8">
    <source>
        <dbReference type="SAM" id="Phobius"/>
    </source>
</evidence>
<feature type="region of interest" description="Disordered" evidence="7">
    <location>
        <begin position="280"/>
        <end position="301"/>
    </location>
</feature>
<dbReference type="Proteomes" id="UP001177023">
    <property type="component" value="Unassembled WGS sequence"/>
</dbReference>
<keyword evidence="4" id="KW-0249">Electron transport</keyword>
<evidence type="ECO:0000256" key="1">
    <source>
        <dbReference type="ARBA" id="ARBA00004370"/>
    </source>
</evidence>
<evidence type="ECO:0000313" key="11">
    <source>
        <dbReference type="EMBL" id="CAJ0586904.1"/>
    </source>
</evidence>
<dbReference type="InterPro" id="IPR006593">
    <property type="entry name" value="Cyt_b561/ferric_Rdtase_TM"/>
</dbReference>
<feature type="transmembrane region" description="Helical" evidence="8">
    <location>
        <begin position="158"/>
        <end position="175"/>
    </location>
</feature>
<evidence type="ECO:0000256" key="2">
    <source>
        <dbReference type="ARBA" id="ARBA00022448"/>
    </source>
</evidence>
<keyword evidence="2" id="KW-0813">Transport</keyword>
<dbReference type="Gene3D" id="1.20.120.1770">
    <property type="match status" value="1"/>
</dbReference>
<accession>A0AA36DIU3</accession>
<feature type="domain" description="Cytochrome b561" evidence="10">
    <location>
        <begin position="39"/>
        <end position="245"/>
    </location>
</feature>
<evidence type="ECO:0000256" key="7">
    <source>
        <dbReference type="SAM" id="MobiDB-lite"/>
    </source>
</evidence>
<keyword evidence="6 8" id="KW-0472">Membrane</keyword>
<evidence type="ECO:0000259" key="10">
    <source>
        <dbReference type="PROSITE" id="PS50939"/>
    </source>
</evidence>
<feature type="non-terminal residue" evidence="11">
    <location>
        <position position="355"/>
    </location>
</feature>
<feature type="signal peptide" evidence="9">
    <location>
        <begin position="1"/>
        <end position="18"/>
    </location>
</feature>
<dbReference type="GO" id="GO:0016020">
    <property type="term" value="C:membrane"/>
    <property type="evidence" value="ECO:0007669"/>
    <property type="project" value="UniProtKB-SubCell"/>
</dbReference>
<sequence length="355" mass="38891">MLPRFLPLLGVLLVGALAVSVTPGSPPPSAAPNTCAQQFQSILEEQCNFQRDLRAPCAAVASALNTKSPGWIKAHGILMLMAWLCCLFTGISAARHLRNWMPEKVLLGVKMWFNIHRGCNILGLVLMFIALTVVLVGNGGTWRGIGRPMTPGNAHACIGQLAVFCALLQPLNAYIRMLPGGTMRLMFLILHRFFGYLAVVCAELAIGFAIINFGDYIASPTTAFSVWVVHMSAMVFLFFLDNFVTSNRALIDRLLSGNQDSNDGRAEKLEGTDSVVELEHGERSHHSAKERTNEPPSDRLPSDRLLSSHYLPGVMSAKDGAAVQSHHFFNHMILCAKLVCSIFTFFMLAILILAR</sequence>
<gene>
    <name evidence="11" type="ORF">MSPICULIGERA_LOCUS24886</name>
</gene>
<dbReference type="PROSITE" id="PS50939">
    <property type="entry name" value="CYTOCHROME_B561"/>
    <property type="match status" value="1"/>
</dbReference>
<dbReference type="CDD" id="cd08760">
    <property type="entry name" value="Cyt_b561_FRRS1_like"/>
    <property type="match status" value="1"/>
</dbReference>
<feature type="transmembrane region" description="Helical" evidence="8">
    <location>
        <begin position="187"/>
        <end position="211"/>
    </location>
</feature>
<keyword evidence="5 8" id="KW-1133">Transmembrane helix</keyword>
<protein>
    <recommendedName>
        <fullName evidence="10">Cytochrome b561 domain-containing protein</fullName>
    </recommendedName>
</protein>
<keyword evidence="3 8" id="KW-0812">Transmembrane</keyword>
<feature type="transmembrane region" description="Helical" evidence="8">
    <location>
        <begin position="334"/>
        <end position="354"/>
    </location>
</feature>
<organism evidence="11 12">
    <name type="scientific">Mesorhabditis spiculigera</name>
    <dbReference type="NCBI Taxonomy" id="96644"/>
    <lineage>
        <taxon>Eukaryota</taxon>
        <taxon>Metazoa</taxon>
        <taxon>Ecdysozoa</taxon>
        <taxon>Nematoda</taxon>
        <taxon>Chromadorea</taxon>
        <taxon>Rhabditida</taxon>
        <taxon>Rhabditina</taxon>
        <taxon>Rhabditomorpha</taxon>
        <taxon>Rhabditoidea</taxon>
        <taxon>Rhabditidae</taxon>
        <taxon>Mesorhabditinae</taxon>
        <taxon>Mesorhabditis</taxon>
    </lineage>
</organism>
<feature type="transmembrane region" description="Helical" evidence="8">
    <location>
        <begin position="217"/>
        <end position="240"/>
    </location>
</feature>
<dbReference type="PANTHER" id="PTHR23130">
    <property type="entry name" value="CYTOCHROME B561 AND DOMON DOMAIN-CONTAINING PROTEIN"/>
    <property type="match status" value="1"/>
</dbReference>
<comment type="caution">
    <text evidence="11">The sequence shown here is derived from an EMBL/GenBank/DDBJ whole genome shotgun (WGS) entry which is preliminary data.</text>
</comment>
<comment type="subcellular location">
    <subcellularLocation>
        <location evidence="1">Membrane</location>
    </subcellularLocation>
</comment>
<feature type="chain" id="PRO_5041299826" description="Cytochrome b561 domain-containing protein" evidence="9">
    <location>
        <begin position="19"/>
        <end position="355"/>
    </location>
</feature>
<evidence type="ECO:0000256" key="5">
    <source>
        <dbReference type="ARBA" id="ARBA00022989"/>
    </source>
</evidence>
<dbReference type="EMBL" id="CATQJA010002709">
    <property type="protein sequence ID" value="CAJ0586904.1"/>
    <property type="molecule type" value="Genomic_DNA"/>
</dbReference>
<name>A0AA36DIU3_9BILA</name>
<evidence type="ECO:0000256" key="9">
    <source>
        <dbReference type="SAM" id="SignalP"/>
    </source>
</evidence>
<dbReference type="AlphaFoldDB" id="A0AA36DIU3"/>
<dbReference type="PANTHER" id="PTHR23130:SF171">
    <property type="entry name" value="OS01G0895300 PROTEIN"/>
    <property type="match status" value="1"/>
</dbReference>
<feature type="transmembrane region" description="Helical" evidence="8">
    <location>
        <begin position="118"/>
        <end position="138"/>
    </location>
</feature>